<proteinExistence type="predicted"/>
<evidence type="ECO:0000256" key="1">
    <source>
        <dbReference type="ARBA" id="ARBA00022527"/>
    </source>
</evidence>
<dbReference type="InterPro" id="IPR004166">
    <property type="entry name" value="a-kinase_dom"/>
</dbReference>
<accession>A0AAW0BST8</accession>
<evidence type="ECO:0000313" key="6">
    <source>
        <dbReference type="EMBL" id="KAK7029192.1"/>
    </source>
</evidence>
<reference evidence="6 7" key="1">
    <citation type="journal article" date="2024" name="J Genomics">
        <title>Draft genome sequencing and assembly of Favolaschia claudopus CIRM-BRFM 2984 isolated from oak limbs.</title>
        <authorList>
            <person name="Navarro D."/>
            <person name="Drula E."/>
            <person name="Chaduli D."/>
            <person name="Cazenave R."/>
            <person name="Ahrendt S."/>
            <person name="Wang J."/>
            <person name="Lipzen A."/>
            <person name="Daum C."/>
            <person name="Barry K."/>
            <person name="Grigoriev I.V."/>
            <person name="Favel A."/>
            <person name="Rosso M.N."/>
            <person name="Martin F."/>
        </authorList>
    </citation>
    <scope>NUCLEOTIDE SEQUENCE [LARGE SCALE GENOMIC DNA]</scope>
    <source>
        <strain evidence="6 7">CIRM-BRFM 2984</strain>
    </source>
</reference>
<keyword evidence="3" id="KW-0418">Kinase</keyword>
<dbReference type="SUPFAM" id="SSF56112">
    <property type="entry name" value="Protein kinase-like (PK-like)"/>
    <property type="match status" value="1"/>
</dbReference>
<protein>
    <recommendedName>
        <fullName evidence="5">Alpha-type protein kinase domain-containing protein</fullName>
    </recommendedName>
</protein>
<dbReference type="Proteomes" id="UP001362999">
    <property type="component" value="Unassembled WGS sequence"/>
</dbReference>
<evidence type="ECO:0000259" key="5">
    <source>
        <dbReference type="PROSITE" id="PS51158"/>
    </source>
</evidence>
<dbReference type="InterPro" id="IPR011009">
    <property type="entry name" value="Kinase-like_dom_sf"/>
</dbReference>
<gene>
    <name evidence="6" type="ORF">R3P38DRAFT_2524736</name>
</gene>
<keyword evidence="1" id="KW-0723">Serine/threonine-protein kinase</keyword>
<dbReference type="Pfam" id="PF02816">
    <property type="entry name" value="Alpha_kinase"/>
    <property type="match status" value="1"/>
</dbReference>
<sequence length="578" mass="64567">MTIWCQICGQGFKYLEPSRTICFKCEKLDKCNGNETEVAPVEKMKQCRDCGLVIRHLTTSSCKQCEARESDTKPTKPAQGKENISGKSANLQQSHSVISLDSDDGDNVEELNATEMAELKLKLAQNKKASSSLRLRTPGKVKEETPGPGRTLAFLKMRETARKRKDSSKGAQILFKINLFLQKPTGQKLGTCVPPQSRGFPLDDTMEHVFYAVVDTFQEPKGRWEANYPGKSFAREDVYFTFANGTDIPSEYTSDCTYFKKSAITNFTAEMAMYVPYELTLDISESDDDNDEFEEVLANKKRRKSRSKSATKARPGKKLRIKKEDISDYDFPSRIKAEPTELKVGPSGSVKPVTAKFRLNSAVTFRKEYLSNTLDRPQISELYHGVRDIVPKSTPSLGIHFQLSCGNDHYLARRLEDEQFRFNVALELDAARAELLRGQQLRDLLQILIEEHGMLNSSLAECSTPELFIATILDNETVLGHLVCQPIPAIPFSKVVQPELDLLNAISHFSLTQNKGSMLFAKFKVASSEGATSIFAPVTHSMVGESGMNDGGPQAINDFKSGHICNEFCVKFGLEPFQ</sequence>
<dbReference type="GO" id="GO:0005524">
    <property type="term" value="F:ATP binding"/>
    <property type="evidence" value="ECO:0007669"/>
    <property type="project" value="InterPro"/>
</dbReference>
<evidence type="ECO:0000313" key="7">
    <source>
        <dbReference type="Proteomes" id="UP001362999"/>
    </source>
</evidence>
<evidence type="ECO:0000256" key="4">
    <source>
        <dbReference type="SAM" id="MobiDB-lite"/>
    </source>
</evidence>
<evidence type="ECO:0000256" key="2">
    <source>
        <dbReference type="ARBA" id="ARBA00022679"/>
    </source>
</evidence>
<feature type="domain" description="Alpha-type protein kinase" evidence="5">
    <location>
        <begin position="318"/>
        <end position="577"/>
    </location>
</feature>
<evidence type="ECO:0000256" key="3">
    <source>
        <dbReference type="ARBA" id="ARBA00022777"/>
    </source>
</evidence>
<dbReference type="Gene3D" id="3.20.200.10">
    <property type="entry name" value="MHCK/EF2 kinase"/>
    <property type="match status" value="1"/>
</dbReference>
<keyword evidence="7" id="KW-1185">Reference proteome</keyword>
<feature type="region of interest" description="Disordered" evidence="4">
    <location>
        <begin position="68"/>
        <end position="88"/>
    </location>
</feature>
<feature type="region of interest" description="Disordered" evidence="4">
    <location>
        <begin position="297"/>
        <end position="318"/>
    </location>
</feature>
<feature type="compositionally biased region" description="Basic residues" evidence="4">
    <location>
        <begin position="299"/>
        <end position="318"/>
    </location>
</feature>
<organism evidence="6 7">
    <name type="scientific">Favolaschia claudopus</name>
    <dbReference type="NCBI Taxonomy" id="2862362"/>
    <lineage>
        <taxon>Eukaryota</taxon>
        <taxon>Fungi</taxon>
        <taxon>Dikarya</taxon>
        <taxon>Basidiomycota</taxon>
        <taxon>Agaricomycotina</taxon>
        <taxon>Agaricomycetes</taxon>
        <taxon>Agaricomycetidae</taxon>
        <taxon>Agaricales</taxon>
        <taxon>Marasmiineae</taxon>
        <taxon>Mycenaceae</taxon>
        <taxon>Favolaschia</taxon>
    </lineage>
</organism>
<name>A0AAW0BST8_9AGAR</name>
<dbReference type="EMBL" id="JAWWNJ010000027">
    <property type="protein sequence ID" value="KAK7029192.1"/>
    <property type="molecule type" value="Genomic_DNA"/>
</dbReference>
<comment type="caution">
    <text evidence="6">The sequence shown here is derived from an EMBL/GenBank/DDBJ whole genome shotgun (WGS) entry which is preliminary data.</text>
</comment>
<dbReference type="PROSITE" id="PS51158">
    <property type="entry name" value="ALPHA_KINASE"/>
    <property type="match status" value="1"/>
</dbReference>
<keyword evidence="2" id="KW-0808">Transferase</keyword>
<dbReference type="AlphaFoldDB" id="A0AAW0BST8"/>
<dbReference type="GO" id="GO:0004674">
    <property type="term" value="F:protein serine/threonine kinase activity"/>
    <property type="evidence" value="ECO:0007669"/>
    <property type="project" value="UniProtKB-KW"/>
</dbReference>